<accession>A0ABY1N0X7</accession>
<protein>
    <submittedName>
        <fullName evidence="2">Uncharacterized protein</fullName>
    </submittedName>
</protein>
<keyword evidence="3" id="KW-1185">Reference proteome</keyword>
<name>A0ABY1N0X7_9ACTN</name>
<evidence type="ECO:0000313" key="3">
    <source>
        <dbReference type="Proteomes" id="UP000315460"/>
    </source>
</evidence>
<reference evidence="2 3" key="1">
    <citation type="submission" date="2017-05" db="EMBL/GenBank/DDBJ databases">
        <authorList>
            <person name="Varghese N."/>
            <person name="Submissions S."/>
        </authorList>
    </citation>
    <scope>NUCLEOTIDE SEQUENCE [LARGE SCALE GENOMIC DNA]</scope>
    <source>
        <strain evidence="2 3">DSM 45139</strain>
    </source>
</reference>
<sequence length="260" mass="28065">MKYGVHMSSFVIVVTPAEKELRELTSVDELPARVRADLEALCDEVSERFPEAEAIGETGALCSRPEIDGVGVVIRPEVITRPLVVNAVMRYAAPRQLRVTSPELGLVADPRERIDVDVHRRPTMVGAGIADHAVRGRPRGTLPWVTRELLGQLIGKLLIDGDRLELEVDGERCFRFERSGDCLLIQAKDGPDVPVCRRTVPVDAADAAADAGWAWARCDQGWAEFLPGDARTGDARTDDVVAEPAGGDPATGGRDAVTAA</sequence>
<organism evidence="2 3">
    <name type="scientific">Dietzia kunjamensis subsp. schimae</name>
    <dbReference type="NCBI Taxonomy" id="498198"/>
    <lineage>
        <taxon>Bacteria</taxon>
        <taxon>Bacillati</taxon>
        <taxon>Actinomycetota</taxon>
        <taxon>Actinomycetes</taxon>
        <taxon>Mycobacteriales</taxon>
        <taxon>Dietziaceae</taxon>
        <taxon>Dietzia</taxon>
    </lineage>
</organism>
<gene>
    <name evidence="2" type="ORF">SAMN06265174_103122</name>
</gene>
<evidence type="ECO:0000313" key="2">
    <source>
        <dbReference type="EMBL" id="SMO65112.1"/>
    </source>
</evidence>
<comment type="caution">
    <text evidence="2">The sequence shown here is derived from an EMBL/GenBank/DDBJ whole genome shotgun (WGS) entry which is preliminary data.</text>
</comment>
<dbReference type="Proteomes" id="UP000315460">
    <property type="component" value="Unassembled WGS sequence"/>
</dbReference>
<evidence type="ECO:0000256" key="1">
    <source>
        <dbReference type="SAM" id="MobiDB-lite"/>
    </source>
</evidence>
<dbReference type="EMBL" id="FXTG01000003">
    <property type="protein sequence ID" value="SMO65112.1"/>
    <property type="molecule type" value="Genomic_DNA"/>
</dbReference>
<proteinExistence type="predicted"/>
<feature type="region of interest" description="Disordered" evidence="1">
    <location>
        <begin position="229"/>
        <end position="260"/>
    </location>
</feature>